<evidence type="ECO:0000256" key="6">
    <source>
        <dbReference type="ARBA" id="ARBA00023098"/>
    </source>
</evidence>
<dbReference type="PROSITE" id="PS00188">
    <property type="entry name" value="BIOTIN"/>
    <property type="match status" value="1"/>
</dbReference>
<dbReference type="InterPro" id="IPR001882">
    <property type="entry name" value="Biotin_BS"/>
</dbReference>
<keyword evidence="4 9" id="KW-0444">Lipid biosynthesis</keyword>
<dbReference type="PANTHER" id="PTHR45266">
    <property type="entry name" value="OXALOACETATE DECARBOXYLASE ALPHA CHAIN"/>
    <property type="match status" value="1"/>
</dbReference>
<evidence type="ECO:0000256" key="4">
    <source>
        <dbReference type="ARBA" id="ARBA00022516"/>
    </source>
</evidence>
<evidence type="ECO:0000256" key="3">
    <source>
        <dbReference type="ARBA" id="ARBA00017562"/>
    </source>
</evidence>
<keyword evidence="5 9" id="KW-0276">Fatty acid metabolism</keyword>
<comment type="pathway">
    <text evidence="2 9">Lipid metabolism; fatty acid biosynthesis.</text>
</comment>
<dbReference type="EMBL" id="FNKP01000001">
    <property type="protein sequence ID" value="SDQ86642.1"/>
    <property type="molecule type" value="Genomic_DNA"/>
</dbReference>
<comment type="function">
    <text evidence="1 9">This protein is a component of the acetyl coenzyme A carboxylase complex; first, biotin carboxylase catalyzes the carboxylation of the carrier protein and then the transcarboxylase transfers the carboxyl group to form malonyl-CoA.</text>
</comment>
<feature type="domain" description="Lipoyl-binding" evidence="10">
    <location>
        <begin position="70"/>
        <end position="154"/>
    </location>
</feature>
<proteinExistence type="predicted"/>
<dbReference type="NCBIfam" id="TIGR00531">
    <property type="entry name" value="BCCP"/>
    <property type="match status" value="1"/>
</dbReference>
<dbReference type="InterPro" id="IPR011053">
    <property type="entry name" value="Single_hybrid_motif"/>
</dbReference>
<dbReference type="InterPro" id="IPR000089">
    <property type="entry name" value="Biotin_lipoyl"/>
</dbReference>
<evidence type="ECO:0000256" key="8">
    <source>
        <dbReference type="ARBA" id="ARBA00023267"/>
    </source>
</evidence>
<evidence type="ECO:0000313" key="11">
    <source>
        <dbReference type="EMBL" id="SDQ86642.1"/>
    </source>
</evidence>
<dbReference type="FunFam" id="2.40.50.100:FF:000003">
    <property type="entry name" value="Acetyl-CoA carboxylase biotin carboxyl carrier protein"/>
    <property type="match status" value="1"/>
</dbReference>
<dbReference type="GO" id="GO:0006633">
    <property type="term" value="P:fatty acid biosynthetic process"/>
    <property type="evidence" value="ECO:0007669"/>
    <property type="project" value="UniProtKB-UniPathway"/>
</dbReference>
<dbReference type="RefSeq" id="WP_074765828.1">
    <property type="nucleotide sequence ID" value="NZ_FNKP01000001.1"/>
</dbReference>
<dbReference type="Gene3D" id="2.40.50.100">
    <property type="match status" value="1"/>
</dbReference>
<keyword evidence="8 9" id="KW-0092">Biotin</keyword>
<dbReference type="Pfam" id="PF00364">
    <property type="entry name" value="Biotin_lipoyl"/>
    <property type="match status" value="1"/>
</dbReference>
<evidence type="ECO:0000256" key="9">
    <source>
        <dbReference type="RuleBase" id="RU364072"/>
    </source>
</evidence>
<reference evidence="12" key="1">
    <citation type="submission" date="2016-10" db="EMBL/GenBank/DDBJ databases">
        <authorList>
            <person name="Varghese N."/>
        </authorList>
    </citation>
    <scope>NUCLEOTIDE SEQUENCE [LARGE SCALE GENOMIC DNA]</scope>
    <source>
        <strain evidence="12">GAS106B</strain>
    </source>
</reference>
<sequence>MDLRKLKTLIDLVSESGISELEVTEGEGKVRIVKNAPPVYVQPSASYAPQYAQPAPPMGGEAPAAAAPATPAVAAPQGHVVTSPMVGTFYRAPSPGAEPFVQVGDTVKEGQTICIIEAMKLLNEIESDKSGVVKEILVENGQAVEYGQPLFVVG</sequence>
<evidence type="ECO:0000256" key="2">
    <source>
        <dbReference type="ARBA" id="ARBA00005194"/>
    </source>
</evidence>
<evidence type="ECO:0000259" key="10">
    <source>
        <dbReference type="PROSITE" id="PS50968"/>
    </source>
</evidence>
<dbReference type="UniPathway" id="UPA00094"/>
<keyword evidence="6 9" id="KW-0443">Lipid metabolism</keyword>
<name>A0A1H1ED07_9BURK</name>
<dbReference type="PROSITE" id="PS50968">
    <property type="entry name" value="BIOTINYL_LIPOYL"/>
    <property type="match status" value="1"/>
</dbReference>
<evidence type="ECO:0000256" key="7">
    <source>
        <dbReference type="ARBA" id="ARBA00023160"/>
    </source>
</evidence>
<dbReference type="NCBIfam" id="NF005457">
    <property type="entry name" value="PRK07051.1"/>
    <property type="match status" value="1"/>
</dbReference>
<dbReference type="Proteomes" id="UP000183487">
    <property type="component" value="Unassembled WGS sequence"/>
</dbReference>
<evidence type="ECO:0000256" key="5">
    <source>
        <dbReference type="ARBA" id="ARBA00022832"/>
    </source>
</evidence>
<organism evidence="11 12">
    <name type="scientific">Paraburkholderia fungorum</name>
    <dbReference type="NCBI Taxonomy" id="134537"/>
    <lineage>
        <taxon>Bacteria</taxon>
        <taxon>Pseudomonadati</taxon>
        <taxon>Pseudomonadota</taxon>
        <taxon>Betaproteobacteria</taxon>
        <taxon>Burkholderiales</taxon>
        <taxon>Burkholderiaceae</taxon>
        <taxon>Paraburkholderia</taxon>
    </lineage>
</organism>
<dbReference type="InterPro" id="IPR001249">
    <property type="entry name" value="AcCoA_biotinCC"/>
</dbReference>
<dbReference type="InterPro" id="IPR050709">
    <property type="entry name" value="Biotin_Carboxyl_Carrier/Decarb"/>
</dbReference>
<dbReference type="GO" id="GO:0009317">
    <property type="term" value="C:acetyl-CoA carboxylase complex"/>
    <property type="evidence" value="ECO:0007669"/>
    <property type="project" value="InterPro"/>
</dbReference>
<evidence type="ECO:0000256" key="1">
    <source>
        <dbReference type="ARBA" id="ARBA00003761"/>
    </source>
</evidence>
<keyword evidence="7 9" id="KW-0275">Fatty acid biosynthesis</keyword>
<dbReference type="AlphaFoldDB" id="A0A1H1ED07"/>
<dbReference type="PRINTS" id="PR01071">
    <property type="entry name" value="ACOABIOTINCC"/>
</dbReference>
<accession>A0A1H1ED07</accession>
<dbReference type="SUPFAM" id="SSF51230">
    <property type="entry name" value="Single hybrid motif"/>
    <property type="match status" value="1"/>
</dbReference>
<evidence type="ECO:0000313" key="12">
    <source>
        <dbReference type="Proteomes" id="UP000183487"/>
    </source>
</evidence>
<protein>
    <recommendedName>
        <fullName evidence="3 9">Biotin carboxyl carrier protein of acetyl-CoA carboxylase</fullName>
    </recommendedName>
</protein>
<keyword evidence="12" id="KW-1185">Reference proteome</keyword>
<dbReference type="GO" id="GO:0003989">
    <property type="term" value="F:acetyl-CoA carboxylase activity"/>
    <property type="evidence" value="ECO:0007669"/>
    <property type="project" value="InterPro"/>
</dbReference>
<gene>
    <name evidence="11" type="ORF">SAMN05443245_3058</name>
</gene>
<dbReference type="CDD" id="cd06850">
    <property type="entry name" value="biotinyl_domain"/>
    <property type="match status" value="1"/>
</dbReference>
<dbReference type="PANTHER" id="PTHR45266:SF3">
    <property type="entry name" value="OXALOACETATE DECARBOXYLASE ALPHA CHAIN"/>
    <property type="match status" value="1"/>
</dbReference>
<dbReference type="OrthoDB" id="9811735at2"/>